<reference evidence="7" key="1">
    <citation type="submission" date="2025-08" db="UniProtKB">
        <authorList>
            <consortium name="RefSeq"/>
        </authorList>
    </citation>
    <scope>IDENTIFICATION</scope>
</reference>
<dbReference type="GO" id="GO:0043531">
    <property type="term" value="F:ADP binding"/>
    <property type="evidence" value="ECO:0007669"/>
    <property type="project" value="InterPro"/>
</dbReference>
<dbReference type="InterPro" id="IPR027417">
    <property type="entry name" value="P-loop_NTPase"/>
</dbReference>
<proteinExistence type="predicted"/>
<dbReference type="InterPro" id="IPR055414">
    <property type="entry name" value="LRR_R13L4/SHOC2-like"/>
</dbReference>
<dbReference type="SUPFAM" id="SSF52058">
    <property type="entry name" value="L domain-like"/>
    <property type="match status" value="1"/>
</dbReference>
<evidence type="ECO:0000256" key="2">
    <source>
        <dbReference type="ARBA" id="ARBA00022821"/>
    </source>
</evidence>
<evidence type="ECO:0000313" key="6">
    <source>
        <dbReference type="Proteomes" id="UP001515500"/>
    </source>
</evidence>
<dbReference type="InterPro" id="IPR058922">
    <property type="entry name" value="WHD_DRP"/>
</dbReference>
<dbReference type="PANTHER" id="PTHR23155:SF1221">
    <property type="entry name" value="OS11G0481150 PROTEIN"/>
    <property type="match status" value="1"/>
</dbReference>
<evidence type="ECO:0000259" key="5">
    <source>
        <dbReference type="Pfam" id="PF25019"/>
    </source>
</evidence>
<dbReference type="GeneID" id="120264698"/>
<dbReference type="SUPFAM" id="SSF52540">
    <property type="entry name" value="P-loop containing nucleoside triphosphate hydrolases"/>
    <property type="match status" value="1"/>
</dbReference>
<feature type="domain" description="R13L1/DRL21-like LRR repeat region" evidence="5">
    <location>
        <begin position="456"/>
        <end position="508"/>
    </location>
</feature>
<evidence type="ECO:0000259" key="3">
    <source>
        <dbReference type="Pfam" id="PF23559"/>
    </source>
</evidence>
<gene>
    <name evidence="7" type="primary">LOC120264698</name>
</gene>
<dbReference type="Pfam" id="PF23598">
    <property type="entry name" value="LRR_14"/>
    <property type="match status" value="1"/>
</dbReference>
<dbReference type="PANTHER" id="PTHR23155">
    <property type="entry name" value="DISEASE RESISTANCE PROTEIN RP"/>
    <property type="match status" value="1"/>
</dbReference>
<feature type="domain" description="Disease resistance protein winged helix" evidence="3">
    <location>
        <begin position="117"/>
        <end position="181"/>
    </location>
</feature>
<feature type="domain" description="Disease resistance R13L4/SHOC-2-like LRR" evidence="4">
    <location>
        <begin position="240"/>
        <end position="381"/>
    </location>
</feature>
<evidence type="ECO:0000259" key="4">
    <source>
        <dbReference type="Pfam" id="PF23598"/>
    </source>
</evidence>
<dbReference type="GO" id="GO:0002758">
    <property type="term" value="P:innate immune response-activating signaling pathway"/>
    <property type="evidence" value="ECO:0007669"/>
    <property type="project" value="UniProtKB-ARBA"/>
</dbReference>
<keyword evidence="1" id="KW-0677">Repeat</keyword>
<dbReference type="GO" id="GO:0042742">
    <property type="term" value="P:defense response to bacterium"/>
    <property type="evidence" value="ECO:0007669"/>
    <property type="project" value="UniProtKB-ARBA"/>
</dbReference>
<dbReference type="GO" id="GO:0009626">
    <property type="term" value="P:plant-type hypersensitive response"/>
    <property type="evidence" value="ECO:0007669"/>
    <property type="project" value="UniProtKB-ARBA"/>
</dbReference>
<dbReference type="Gene3D" id="3.80.10.10">
    <property type="entry name" value="Ribonuclease Inhibitor"/>
    <property type="match status" value="1"/>
</dbReference>
<dbReference type="InterPro" id="IPR032675">
    <property type="entry name" value="LRR_dom_sf"/>
</dbReference>
<evidence type="ECO:0000256" key="1">
    <source>
        <dbReference type="ARBA" id="ARBA00022737"/>
    </source>
</evidence>
<dbReference type="InterPro" id="IPR056789">
    <property type="entry name" value="LRR_R13L1-DRL21"/>
</dbReference>
<dbReference type="RefSeq" id="XP_039128453.1">
    <property type="nucleotide sequence ID" value="XM_039272519.1"/>
</dbReference>
<dbReference type="FunFam" id="1.10.10.10:FF:000322">
    <property type="entry name" value="Probable disease resistance protein At1g63360"/>
    <property type="match status" value="1"/>
</dbReference>
<keyword evidence="2" id="KW-0611">Plant defense</keyword>
<evidence type="ECO:0000313" key="7">
    <source>
        <dbReference type="RefSeq" id="XP_039128453.1"/>
    </source>
</evidence>
<dbReference type="Pfam" id="PF23559">
    <property type="entry name" value="WHD_DRP"/>
    <property type="match status" value="1"/>
</dbReference>
<dbReference type="Proteomes" id="UP001515500">
    <property type="component" value="Chromosome 7"/>
</dbReference>
<keyword evidence="6" id="KW-1185">Reference proteome</keyword>
<accession>A0AB40BM25</accession>
<dbReference type="InterPro" id="IPR044974">
    <property type="entry name" value="Disease_R_plants"/>
</dbReference>
<dbReference type="Pfam" id="PF25019">
    <property type="entry name" value="LRR_R13L1-DRL21"/>
    <property type="match status" value="1"/>
</dbReference>
<dbReference type="Gene3D" id="1.10.10.10">
    <property type="entry name" value="Winged helix-like DNA-binding domain superfamily/Winged helix DNA-binding domain"/>
    <property type="match status" value="1"/>
</dbReference>
<dbReference type="AlphaFoldDB" id="A0AB40BM25"/>
<name>A0AB40BM25_DIOCR</name>
<organism evidence="6 7">
    <name type="scientific">Dioscorea cayennensis subsp. rotundata</name>
    <name type="common">White Guinea yam</name>
    <name type="synonym">Dioscorea rotundata</name>
    <dbReference type="NCBI Taxonomy" id="55577"/>
    <lineage>
        <taxon>Eukaryota</taxon>
        <taxon>Viridiplantae</taxon>
        <taxon>Streptophyta</taxon>
        <taxon>Embryophyta</taxon>
        <taxon>Tracheophyta</taxon>
        <taxon>Spermatophyta</taxon>
        <taxon>Magnoliopsida</taxon>
        <taxon>Liliopsida</taxon>
        <taxon>Dioscoreales</taxon>
        <taxon>Dioscoreaceae</taxon>
        <taxon>Dioscorea</taxon>
    </lineage>
</organism>
<protein>
    <submittedName>
        <fullName evidence="7">Disease resistance protein RGA4</fullName>
    </submittedName>
</protein>
<sequence length="519" mass="58943">MRLPSSSYHLKGLSPGDCWSLFRQCSNLEAAASNQNITQLDEVGMKIAAKLEGLPLSARLLGSVLYSNVNFNDWKMILNADIWKSKPQELHSIPPALWLSYQRLPPQIKQCFSYCSIVPQDHKFNKDNLIQMWMAEGLIQPQPGIRIEDTGNQYFIHLIQRSLLQSSEGDYMMHSLVHRLAMAVTLDESLCLSGTDKSCNRRERVRLRHLSIQSDTLEMSEILDSGMLNKLRTLLFYRTISSSFEYHALFAKLKCVRVICLSDRRLSNLPESIGSLKQLRYLDVSETAISTVPDELCSLQNLQTLKLSMSFSMEPLSKCMSNLVNLRHLKGDSDNISRIHKLGKLELLQELEEFTLMTEDGHRIEELKDMKHLREDAISEEADDSALEGLQPADDEIFQEADDSAHEDLQLTEDNISEDTVDSVLDSPQLAEDDISEQFHDLVPEGLQPAEDDIFEKSDDSVLEGLQPHQNLKELKILGYSGAKTPSWLQDGYLTSLEALDIFYCRNMDLSTYRTTPPP</sequence>
<dbReference type="InterPro" id="IPR036388">
    <property type="entry name" value="WH-like_DNA-bd_sf"/>
</dbReference>